<keyword evidence="3" id="KW-1185">Reference proteome</keyword>
<proteinExistence type="predicted"/>
<sequence>MVCPEASGRGLATEGALAIRDEAFECLGAERVVARLQGDNTGSRRIAERLGMRWHGEAVGRFGEPIAVYVLERAGWSEIV</sequence>
<feature type="domain" description="N-acetyltransferase" evidence="1">
    <location>
        <begin position="2"/>
        <end position="53"/>
    </location>
</feature>
<dbReference type="Proteomes" id="UP000604117">
    <property type="component" value="Unassembled WGS sequence"/>
</dbReference>
<evidence type="ECO:0000313" key="2">
    <source>
        <dbReference type="EMBL" id="GIF74051.1"/>
    </source>
</evidence>
<dbReference type="InterPro" id="IPR000182">
    <property type="entry name" value="GNAT_dom"/>
</dbReference>
<comment type="caution">
    <text evidence="2">The sequence shown here is derived from an EMBL/GenBank/DDBJ whole genome shotgun (WGS) entry which is preliminary data.</text>
</comment>
<gene>
    <name evidence="2" type="ORF">Asi02nite_35690</name>
</gene>
<dbReference type="InterPro" id="IPR016181">
    <property type="entry name" value="Acyl_CoA_acyltransferase"/>
</dbReference>
<protein>
    <recommendedName>
        <fullName evidence="1">N-acetyltransferase domain-containing protein</fullName>
    </recommendedName>
</protein>
<dbReference type="EMBL" id="BONE01000026">
    <property type="protein sequence ID" value="GIF74051.1"/>
    <property type="molecule type" value="Genomic_DNA"/>
</dbReference>
<dbReference type="SUPFAM" id="SSF55729">
    <property type="entry name" value="Acyl-CoA N-acyltransferases (Nat)"/>
    <property type="match status" value="1"/>
</dbReference>
<evidence type="ECO:0000313" key="3">
    <source>
        <dbReference type="Proteomes" id="UP000604117"/>
    </source>
</evidence>
<name>A0ABQ4CRX6_9ACTN</name>
<accession>A0ABQ4CRX6</accession>
<dbReference type="RefSeq" id="WP_373312276.1">
    <property type="nucleotide sequence ID" value="NZ_BONE01000026.1"/>
</dbReference>
<organism evidence="2 3">
    <name type="scientific">Asanoa siamensis</name>
    <dbReference type="NCBI Taxonomy" id="926357"/>
    <lineage>
        <taxon>Bacteria</taxon>
        <taxon>Bacillati</taxon>
        <taxon>Actinomycetota</taxon>
        <taxon>Actinomycetes</taxon>
        <taxon>Micromonosporales</taxon>
        <taxon>Micromonosporaceae</taxon>
        <taxon>Asanoa</taxon>
    </lineage>
</organism>
<evidence type="ECO:0000259" key="1">
    <source>
        <dbReference type="Pfam" id="PF13302"/>
    </source>
</evidence>
<dbReference type="Pfam" id="PF13302">
    <property type="entry name" value="Acetyltransf_3"/>
    <property type="match status" value="1"/>
</dbReference>
<dbReference type="Gene3D" id="3.40.630.30">
    <property type="match status" value="1"/>
</dbReference>
<reference evidence="2 3" key="1">
    <citation type="submission" date="2021-01" db="EMBL/GenBank/DDBJ databases">
        <title>Whole genome shotgun sequence of Asanoa siamensis NBRC 107932.</title>
        <authorList>
            <person name="Komaki H."/>
            <person name="Tamura T."/>
        </authorList>
    </citation>
    <scope>NUCLEOTIDE SEQUENCE [LARGE SCALE GENOMIC DNA]</scope>
    <source>
        <strain evidence="2 3">NBRC 107932</strain>
    </source>
</reference>